<dbReference type="InterPro" id="IPR021136">
    <property type="entry name" value="Flagellar_hook_control-like_C"/>
</dbReference>
<feature type="compositionally biased region" description="Low complexity" evidence="1">
    <location>
        <begin position="303"/>
        <end position="320"/>
    </location>
</feature>
<keyword evidence="3" id="KW-0966">Cell projection</keyword>
<organism evidence="3 4">
    <name type="scientific">Henriciella mobilis</name>
    <dbReference type="NCBI Taxonomy" id="2305467"/>
    <lineage>
        <taxon>Bacteria</taxon>
        <taxon>Pseudomonadati</taxon>
        <taxon>Pseudomonadota</taxon>
        <taxon>Alphaproteobacteria</taxon>
        <taxon>Hyphomonadales</taxon>
        <taxon>Hyphomonadaceae</taxon>
        <taxon>Henriciella</taxon>
    </lineage>
</organism>
<feature type="region of interest" description="Disordered" evidence="1">
    <location>
        <begin position="1"/>
        <end position="321"/>
    </location>
</feature>
<keyword evidence="3" id="KW-0282">Flagellum</keyword>
<dbReference type="CDD" id="cd17470">
    <property type="entry name" value="T3SS_Flik_C"/>
    <property type="match status" value="1"/>
</dbReference>
<proteinExistence type="predicted"/>
<reference evidence="3 4" key="1">
    <citation type="submission" date="2018-08" db="EMBL/GenBank/DDBJ databases">
        <title>Henriciella mobilis sp. nov., isolated from seawater.</title>
        <authorList>
            <person name="Cheng H."/>
            <person name="Wu Y.-H."/>
            <person name="Xu X.-W."/>
            <person name="Guo L.-L."/>
        </authorList>
    </citation>
    <scope>NUCLEOTIDE SEQUENCE [LARGE SCALE GENOMIC DNA]</scope>
    <source>
        <strain evidence="3 4">JN25</strain>
    </source>
</reference>
<gene>
    <name evidence="3" type="ORF">D1223_18315</name>
</gene>
<dbReference type="AlphaFoldDB" id="A0A399RA34"/>
<keyword evidence="4" id="KW-1185">Reference proteome</keyword>
<evidence type="ECO:0000256" key="1">
    <source>
        <dbReference type="SAM" id="MobiDB-lite"/>
    </source>
</evidence>
<feature type="region of interest" description="Disordered" evidence="1">
    <location>
        <begin position="487"/>
        <end position="512"/>
    </location>
</feature>
<feature type="domain" description="Flagellar hook-length control protein-like C-terminal" evidence="2">
    <location>
        <begin position="420"/>
        <end position="502"/>
    </location>
</feature>
<keyword evidence="3" id="KW-0969">Cilium</keyword>
<dbReference type="EMBL" id="QWFX01000016">
    <property type="protein sequence ID" value="RIJ26885.1"/>
    <property type="molecule type" value="Genomic_DNA"/>
</dbReference>
<evidence type="ECO:0000259" key="2">
    <source>
        <dbReference type="Pfam" id="PF02120"/>
    </source>
</evidence>
<dbReference type="OrthoDB" id="7203912at2"/>
<dbReference type="RefSeq" id="WP_119377778.1">
    <property type="nucleotide sequence ID" value="NZ_QWFX01000016.1"/>
</dbReference>
<dbReference type="InterPro" id="IPR038610">
    <property type="entry name" value="FliK-like_C_sf"/>
</dbReference>
<dbReference type="Gene3D" id="3.30.750.140">
    <property type="match status" value="1"/>
</dbReference>
<name>A0A399RA34_9PROT</name>
<dbReference type="Proteomes" id="UP000266385">
    <property type="component" value="Unassembled WGS sequence"/>
</dbReference>
<feature type="compositionally biased region" description="Low complexity" evidence="1">
    <location>
        <begin position="202"/>
        <end position="224"/>
    </location>
</feature>
<feature type="compositionally biased region" description="Polar residues" evidence="1">
    <location>
        <begin position="487"/>
        <end position="505"/>
    </location>
</feature>
<sequence length="545" mass="55090">MANSVHTKMQGLIDLISRPSRPPNAPAQQGDAFRKSMMDPDGPAPEKATTGMAPAGEQASSGKAASSDLNWVEGDAGAIEDAAQTGKSDGAASPEETVKAEAEDAAAAASADLEDTPSETGDRDEAGAQAETAVAAVSAPATAAQAEGSADEGDGSKETKANHTPQSGTPLVSPDKPSEAAQAIEPAQTMAPADHVQEGARAPADSQVASPAASAASGTDAKPAPVASPVADAEAPANDVSAGASSKGEQQAAADRGQQPDRAATLPYADRPSSGPLTNETAAAAASPVAAAAIQKDASRGTPPQASAQAAAVQHAAPQPVRGVEQGKDKLVHPAGERHADTLTGIMSPAAMTPPEEMLGQHALSDTTGKPESLFSVAQPAAGAPGPAINVANGIVLQGMQTNAAMIATPPEVVDIVRAKLAGTDGSDRITVQLDPPELGRVSIDFKFDAQQGLQHITVTGDTPEAMRQLRQLHFQLAQALEQHGLSSQDMTFRQNSSQQDQQPSGRLAGGPLSFAEDELVAQTLTAANLPNRARTIAAGLDIKL</sequence>
<feature type="compositionally biased region" description="Low complexity" evidence="1">
    <location>
        <begin position="127"/>
        <end position="146"/>
    </location>
</feature>
<dbReference type="Pfam" id="PF02120">
    <property type="entry name" value="Flg_hook"/>
    <property type="match status" value="1"/>
</dbReference>
<evidence type="ECO:0000313" key="3">
    <source>
        <dbReference type="EMBL" id="RIJ26885.1"/>
    </source>
</evidence>
<evidence type="ECO:0000313" key="4">
    <source>
        <dbReference type="Proteomes" id="UP000266385"/>
    </source>
</evidence>
<protein>
    <submittedName>
        <fullName evidence="3">Flagellar hook-length control protein FliK</fullName>
    </submittedName>
</protein>
<comment type="caution">
    <text evidence="3">The sequence shown here is derived from an EMBL/GenBank/DDBJ whole genome shotgun (WGS) entry which is preliminary data.</text>
</comment>
<accession>A0A399RA34</accession>
<feature type="compositionally biased region" description="Low complexity" evidence="1">
    <location>
        <begin position="282"/>
        <end position="293"/>
    </location>
</feature>
<feature type="compositionally biased region" description="Polar residues" evidence="1">
    <location>
        <begin position="58"/>
        <end position="69"/>
    </location>
</feature>